<sequence>MVIKEGHSREGHFRRSALEDVLAYIPMLGGGELLQKAAEHVLAHVPDLEALGSQSSVLEAVFGRSGLPFSRSALLRVSPAFWELRETGFQQEQHDRVRNTSYLSSLKDEMSIVEQLRNHLLHADPALTGADVDTAVARIWTFSLIFAVGMSSNEVQLWLAGKSKALPNTRPEALLDQHFGMGNAGGLHLHELELLLRVISDLEQEIWKLLGTYSLDSTFSGIDDNGLHPSSPPEYRLYKIY</sequence>
<comment type="caution">
    <text evidence="1">The sequence shown here is derived from an EMBL/GenBank/DDBJ whole genome shotgun (WGS) entry which is preliminary data.</text>
</comment>
<reference evidence="1 2" key="1">
    <citation type="submission" date="2019-03" db="EMBL/GenBank/DDBJ databases">
        <title>The genome sequence of a newly discovered highly antifungal drug resistant Aspergillus species, Aspergillus tanneri NIH 1004.</title>
        <authorList>
            <person name="Mounaud S."/>
            <person name="Singh I."/>
            <person name="Joardar V."/>
            <person name="Pakala S."/>
            <person name="Pakala S."/>
            <person name="Venepally P."/>
            <person name="Hoover J."/>
            <person name="Nierman W."/>
            <person name="Chung J."/>
            <person name="Losada L."/>
        </authorList>
    </citation>
    <scope>NUCLEOTIDE SEQUENCE [LARGE SCALE GENOMIC DNA]</scope>
    <source>
        <strain evidence="1 2">NIH1004</strain>
    </source>
</reference>
<dbReference type="Proteomes" id="UP000308092">
    <property type="component" value="Unassembled WGS sequence"/>
</dbReference>
<dbReference type="VEuPathDB" id="FungiDB:EYZ11_013157"/>
<evidence type="ECO:0000313" key="2">
    <source>
        <dbReference type="Proteomes" id="UP000308092"/>
    </source>
</evidence>
<organism evidence="1 2">
    <name type="scientific">Aspergillus tanneri</name>
    <dbReference type="NCBI Taxonomy" id="1220188"/>
    <lineage>
        <taxon>Eukaryota</taxon>
        <taxon>Fungi</taxon>
        <taxon>Dikarya</taxon>
        <taxon>Ascomycota</taxon>
        <taxon>Pezizomycotina</taxon>
        <taxon>Eurotiomycetes</taxon>
        <taxon>Eurotiomycetidae</taxon>
        <taxon>Eurotiales</taxon>
        <taxon>Aspergillaceae</taxon>
        <taxon>Aspergillus</taxon>
        <taxon>Aspergillus subgen. Circumdati</taxon>
    </lineage>
</organism>
<name>A0A4S3J0J9_9EURO</name>
<evidence type="ECO:0000313" key="1">
    <source>
        <dbReference type="EMBL" id="THC87398.1"/>
    </source>
</evidence>
<dbReference type="AlphaFoldDB" id="A0A4S3J0J9"/>
<keyword evidence="2" id="KW-1185">Reference proteome</keyword>
<gene>
    <name evidence="1" type="ORF">EYZ11_013157</name>
</gene>
<protein>
    <submittedName>
        <fullName evidence="1">Uncharacterized protein</fullName>
    </submittedName>
</protein>
<dbReference type="EMBL" id="SOSA01001237">
    <property type="protein sequence ID" value="THC87398.1"/>
    <property type="molecule type" value="Genomic_DNA"/>
</dbReference>
<proteinExistence type="predicted"/>
<accession>A0A4S3J0J9</accession>